<dbReference type="Pfam" id="PF05699">
    <property type="entry name" value="Dimer_Tnp_hAT"/>
    <property type="match status" value="1"/>
</dbReference>
<dbReference type="InterPro" id="IPR012337">
    <property type="entry name" value="RNaseH-like_sf"/>
</dbReference>
<dbReference type="AlphaFoldDB" id="A0AAD8H2X5"/>
<reference evidence="3" key="2">
    <citation type="submission" date="2023-05" db="EMBL/GenBank/DDBJ databases">
        <authorList>
            <person name="Schelkunov M.I."/>
        </authorList>
    </citation>
    <scope>NUCLEOTIDE SEQUENCE</scope>
    <source>
        <strain evidence="3">Hsosn_3</strain>
        <tissue evidence="3">Leaf</tissue>
    </source>
</reference>
<dbReference type="GO" id="GO:0046983">
    <property type="term" value="F:protein dimerization activity"/>
    <property type="evidence" value="ECO:0007669"/>
    <property type="project" value="InterPro"/>
</dbReference>
<evidence type="ECO:0000256" key="1">
    <source>
        <dbReference type="SAM" id="MobiDB-lite"/>
    </source>
</evidence>
<sequence>MYTTEFEANKNLTLVDNSIRELFDEYIASYNAQQSAATHAATIASSSIVWKENTLKFKILSKMAKDVLSIPATSVAAEATFSAGGRVLNQFRSSLNPQIVEALIYTKDWVSWRNGTFASDVDIDANNVGRPSPSLRGAPTSSDQPESRPIGAPILINGSTLDSLPHLNQVAANVGNWDPWPQSKQGDSGIYMLLYADYYATMPHFLQGELDIGAHRSRLAFFFYSFGMTKKIYRYESELDNIANDPTIKAPSTKAPSIKAYDRKRKVGYVKK</sequence>
<reference evidence="3" key="1">
    <citation type="submission" date="2023-02" db="EMBL/GenBank/DDBJ databases">
        <title>Genome of toxic invasive species Heracleum sosnowskyi carries increased number of genes despite the absence of recent whole-genome duplications.</title>
        <authorList>
            <person name="Schelkunov M."/>
            <person name="Shtratnikova V."/>
            <person name="Makarenko M."/>
            <person name="Klepikova A."/>
            <person name="Omelchenko D."/>
            <person name="Novikova G."/>
            <person name="Obukhova E."/>
            <person name="Bogdanov V."/>
            <person name="Penin A."/>
            <person name="Logacheva M."/>
        </authorList>
    </citation>
    <scope>NUCLEOTIDE SEQUENCE</scope>
    <source>
        <strain evidence="3">Hsosn_3</strain>
        <tissue evidence="3">Leaf</tissue>
    </source>
</reference>
<feature type="region of interest" description="Disordered" evidence="1">
    <location>
        <begin position="124"/>
        <end position="149"/>
    </location>
</feature>
<gene>
    <name evidence="3" type="ORF">POM88_043970</name>
</gene>
<evidence type="ECO:0000313" key="4">
    <source>
        <dbReference type="Proteomes" id="UP001237642"/>
    </source>
</evidence>
<feature type="domain" description="HAT C-terminal dimerisation" evidence="2">
    <location>
        <begin position="49"/>
        <end position="110"/>
    </location>
</feature>
<evidence type="ECO:0000313" key="3">
    <source>
        <dbReference type="EMBL" id="KAK1359496.1"/>
    </source>
</evidence>
<dbReference type="EMBL" id="JAUIZM010000010">
    <property type="protein sequence ID" value="KAK1359496.1"/>
    <property type="molecule type" value="Genomic_DNA"/>
</dbReference>
<comment type="caution">
    <text evidence="3">The sequence shown here is derived from an EMBL/GenBank/DDBJ whole genome shotgun (WGS) entry which is preliminary data.</text>
</comment>
<dbReference type="PANTHER" id="PTHR23272">
    <property type="entry name" value="BED FINGER-RELATED"/>
    <property type="match status" value="1"/>
</dbReference>
<dbReference type="PANTHER" id="PTHR23272:SF182">
    <property type="entry name" value="OS09G0381850 PROTEIN"/>
    <property type="match status" value="1"/>
</dbReference>
<dbReference type="InterPro" id="IPR008906">
    <property type="entry name" value="HATC_C_dom"/>
</dbReference>
<proteinExistence type="predicted"/>
<protein>
    <recommendedName>
        <fullName evidence="2">HAT C-terminal dimerisation domain-containing protein</fullName>
    </recommendedName>
</protein>
<name>A0AAD8H2X5_9APIA</name>
<dbReference type="Proteomes" id="UP001237642">
    <property type="component" value="Unassembled WGS sequence"/>
</dbReference>
<keyword evidence="4" id="KW-1185">Reference proteome</keyword>
<organism evidence="3 4">
    <name type="scientific">Heracleum sosnowskyi</name>
    <dbReference type="NCBI Taxonomy" id="360622"/>
    <lineage>
        <taxon>Eukaryota</taxon>
        <taxon>Viridiplantae</taxon>
        <taxon>Streptophyta</taxon>
        <taxon>Embryophyta</taxon>
        <taxon>Tracheophyta</taxon>
        <taxon>Spermatophyta</taxon>
        <taxon>Magnoliopsida</taxon>
        <taxon>eudicotyledons</taxon>
        <taxon>Gunneridae</taxon>
        <taxon>Pentapetalae</taxon>
        <taxon>asterids</taxon>
        <taxon>campanulids</taxon>
        <taxon>Apiales</taxon>
        <taxon>Apiaceae</taxon>
        <taxon>Apioideae</taxon>
        <taxon>apioid superclade</taxon>
        <taxon>Tordylieae</taxon>
        <taxon>Tordyliinae</taxon>
        <taxon>Heracleum</taxon>
    </lineage>
</organism>
<evidence type="ECO:0000259" key="2">
    <source>
        <dbReference type="Pfam" id="PF05699"/>
    </source>
</evidence>
<accession>A0AAD8H2X5</accession>
<dbReference type="SUPFAM" id="SSF53098">
    <property type="entry name" value="Ribonuclease H-like"/>
    <property type="match status" value="1"/>
</dbReference>